<evidence type="ECO:0000259" key="2">
    <source>
        <dbReference type="Pfam" id="PF13976"/>
    </source>
</evidence>
<dbReference type="SUPFAM" id="SSF53098">
    <property type="entry name" value="Ribonuclease H-like"/>
    <property type="match status" value="1"/>
</dbReference>
<reference evidence="3 4" key="1">
    <citation type="submission" date="2017-11" db="EMBL/GenBank/DDBJ databases">
        <title>De-novo sequencing of pomegranate (Punica granatum L.) genome.</title>
        <authorList>
            <person name="Akparov Z."/>
            <person name="Amiraslanov A."/>
            <person name="Hajiyeva S."/>
            <person name="Abbasov M."/>
            <person name="Kaur K."/>
            <person name="Hamwieh A."/>
            <person name="Solovyev V."/>
            <person name="Salamov A."/>
            <person name="Braich B."/>
            <person name="Kosarev P."/>
            <person name="Mahmoud A."/>
            <person name="Hajiyev E."/>
            <person name="Babayeva S."/>
            <person name="Izzatullayeva V."/>
            <person name="Mammadov A."/>
            <person name="Mammadov A."/>
            <person name="Sharifova S."/>
            <person name="Ojaghi J."/>
            <person name="Eynullazada K."/>
            <person name="Bayramov B."/>
            <person name="Abdulazimova A."/>
            <person name="Shahmuradov I."/>
        </authorList>
    </citation>
    <scope>NUCLEOTIDE SEQUENCE [LARGE SCALE GENOMIC DNA]</scope>
    <source>
        <strain evidence="4">cv. AG2017</strain>
        <tissue evidence="3">Leaf</tissue>
    </source>
</reference>
<name>A0A2I0L7R8_PUNGR</name>
<proteinExistence type="predicted"/>
<accession>A0A2I0L7R8</accession>
<feature type="region of interest" description="Disordered" evidence="1">
    <location>
        <begin position="181"/>
        <end position="225"/>
    </location>
</feature>
<protein>
    <recommendedName>
        <fullName evidence="2">GAG-pre-integrase domain-containing protein</fullName>
    </recommendedName>
</protein>
<evidence type="ECO:0000313" key="4">
    <source>
        <dbReference type="Proteomes" id="UP000233551"/>
    </source>
</evidence>
<sequence length="632" mass="72554">MENLLLCSDLYDPIEGDSAKPKDKDDKAWECANRKTIDLIRQWIDNSIYHHVAQETNAKALWENLTNLYTRKTPQNKVFLVEKLVHLRYQDGSDMAVHMSNFQDIVNQLTNLEIILPNELQACLLLGTLSDNCDTLVVALSNYAPNGRLSLAMVTNSLFNEETRKKGSGIFIRSEALVTEQRGRSQSRNSSSKHGNSCDKSWEGREGRALKRNQNGNGESKKEYGTTAVASDGETYIVCDEAYVNLTCQDSTWVADTEIELGCKLLLKKVRHVLEIRLKPISTGRFDDESYNNEFSSRRWKLFKIVARCQKTDTLYRLRVMHNSGQVNVADDYPIELWHMRLGHISEKCIQILARKQSLPVKAVERETDMKLKCVRADNGGEYRGPFENHCRTHRIKLEKTAKLSKFFWGEAMRTAIDLINLTPSVALDGDVPQQDPDSRKIIRSRDVVFFEDQIIEDLQKLEKAEESSPHEISIPVPVDVEHRVEEVLGEDEETMTGGEIPQVDDDVIKDDTNSQLQLEPADNLPRRSNRVRQPFTRYPPHEYVLLTDGEEPECYDEVVAHEHKEYWLKAMNEEMNSLSENHTYDLVKLPQEGAISWKSRLQKFIALSTKEAKYIAVTEGCKEMLWLQKFL</sequence>
<feature type="domain" description="GAG-pre-integrase" evidence="2">
    <location>
        <begin position="315"/>
        <end position="361"/>
    </location>
</feature>
<dbReference type="EMBL" id="PGOL01000111">
    <property type="protein sequence ID" value="PKI76683.1"/>
    <property type="molecule type" value="Genomic_DNA"/>
</dbReference>
<dbReference type="Pfam" id="PF13976">
    <property type="entry name" value="gag_pre-integrs"/>
    <property type="match status" value="1"/>
</dbReference>
<evidence type="ECO:0000313" key="3">
    <source>
        <dbReference type="EMBL" id="PKI76683.1"/>
    </source>
</evidence>
<feature type="compositionally biased region" description="Basic and acidic residues" evidence="1">
    <location>
        <begin position="196"/>
        <end position="209"/>
    </location>
</feature>
<organism evidence="3 4">
    <name type="scientific">Punica granatum</name>
    <name type="common">Pomegranate</name>
    <dbReference type="NCBI Taxonomy" id="22663"/>
    <lineage>
        <taxon>Eukaryota</taxon>
        <taxon>Viridiplantae</taxon>
        <taxon>Streptophyta</taxon>
        <taxon>Embryophyta</taxon>
        <taxon>Tracheophyta</taxon>
        <taxon>Spermatophyta</taxon>
        <taxon>Magnoliopsida</taxon>
        <taxon>eudicotyledons</taxon>
        <taxon>Gunneridae</taxon>
        <taxon>Pentapetalae</taxon>
        <taxon>rosids</taxon>
        <taxon>malvids</taxon>
        <taxon>Myrtales</taxon>
        <taxon>Lythraceae</taxon>
        <taxon>Punica</taxon>
    </lineage>
</organism>
<dbReference type="InterPro" id="IPR025724">
    <property type="entry name" value="GAG-pre-integrase_dom"/>
</dbReference>
<dbReference type="AlphaFoldDB" id="A0A2I0L7R8"/>
<feature type="compositionally biased region" description="Low complexity" evidence="1">
    <location>
        <begin position="184"/>
        <end position="195"/>
    </location>
</feature>
<evidence type="ECO:0000256" key="1">
    <source>
        <dbReference type="SAM" id="MobiDB-lite"/>
    </source>
</evidence>
<dbReference type="Proteomes" id="UP000233551">
    <property type="component" value="Unassembled WGS sequence"/>
</dbReference>
<comment type="caution">
    <text evidence="3">The sequence shown here is derived from an EMBL/GenBank/DDBJ whole genome shotgun (WGS) entry which is preliminary data.</text>
</comment>
<gene>
    <name evidence="3" type="ORF">CRG98_002992</name>
</gene>
<dbReference type="InterPro" id="IPR012337">
    <property type="entry name" value="RNaseH-like_sf"/>
</dbReference>
<dbReference type="STRING" id="22663.A0A2I0L7R8"/>
<dbReference type="Pfam" id="PF14223">
    <property type="entry name" value="Retrotran_gag_2"/>
    <property type="match status" value="1"/>
</dbReference>
<keyword evidence="4" id="KW-1185">Reference proteome</keyword>